<keyword evidence="2 7" id="KW-0479">Metal-binding</keyword>
<evidence type="ECO:0000256" key="6">
    <source>
        <dbReference type="ARBA" id="ARBA00023229"/>
    </source>
</evidence>
<dbReference type="GO" id="GO:0046429">
    <property type="term" value="F:4-hydroxy-3-methylbut-2-en-1-yl diphosphate synthase activity (ferredoxin)"/>
    <property type="evidence" value="ECO:0007669"/>
    <property type="project" value="UniProtKB-EC"/>
</dbReference>
<feature type="binding site" evidence="7">
    <location>
        <position position="281"/>
    </location>
    <ligand>
        <name>[4Fe-4S] cluster</name>
        <dbReference type="ChEBI" id="CHEBI:49883"/>
    </ligand>
</feature>
<dbReference type="Gene3D" id="3.30.413.10">
    <property type="entry name" value="Sulfite Reductase Hemoprotein, domain 1"/>
    <property type="match status" value="1"/>
</dbReference>
<dbReference type="PANTHER" id="PTHR30454">
    <property type="entry name" value="4-HYDROXY-3-METHYLBUT-2-EN-1-YL DIPHOSPHATE SYNTHASE"/>
    <property type="match status" value="1"/>
</dbReference>
<protein>
    <recommendedName>
        <fullName evidence="7">4-hydroxy-3-methylbut-2-en-1-yl diphosphate synthase (flavodoxin)</fullName>
        <ecNumber evidence="7">1.17.7.3</ecNumber>
    </recommendedName>
    <alternativeName>
        <fullName evidence="7">1-hydroxy-2-methyl-2-(E)-butenyl 4-diphosphate synthase</fullName>
    </alternativeName>
</protein>
<evidence type="ECO:0000256" key="3">
    <source>
        <dbReference type="ARBA" id="ARBA00023002"/>
    </source>
</evidence>
<evidence type="ECO:0000313" key="10">
    <source>
        <dbReference type="EMBL" id="MFD1189424.1"/>
    </source>
</evidence>
<feature type="domain" description="IspG TIM-barrel" evidence="8">
    <location>
        <begin position="21"/>
        <end position="259"/>
    </location>
</feature>
<organism evidence="10 11">
    <name type="scientific">Phenylobacterium conjunctum</name>
    <dbReference type="NCBI Taxonomy" id="1298959"/>
    <lineage>
        <taxon>Bacteria</taxon>
        <taxon>Pseudomonadati</taxon>
        <taxon>Pseudomonadota</taxon>
        <taxon>Alphaproteobacteria</taxon>
        <taxon>Caulobacterales</taxon>
        <taxon>Caulobacteraceae</taxon>
        <taxon>Phenylobacterium</taxon>
    </lineage>
</organism>
<comment type="similarity">
    <text evidence="7">Belongs to the IspG family.</text>
</comment>
<keyword evidence="5 7" id="KW-0411">Iron-sulfur</keyword>
<comment type="caution">
    <text evidence="10">The sequence shown here is derived from an EMBL/GenBank/DDBJ whole genome shotgun (WGS) entry which is preliminary data.</text>
</comment>
<feature type="domain" description="IspG C-terminal" evidence="9">
    <location>
        <begin position="274"/>
        <end position="362"/>
    </location>
</feature>
<accession>A0ABW3SWX9</accession>
<dbReference type="HAMAP" id="MF_00159">
    <property type="entry name" value="IspG"/>
    <property type="match status" value="1"/>
</dbReference>
<proteinExistence type="inferred from homology"/>
<evidence type="ECO:0000259" key="8">
    <source>
        <dbReference type="Pfam" id="PF04551"/>
    </source>
</evidence>
<keyword evidence="6 7" id="KW-0414">Isoprene biosynthesis</keyword>
<evidence type="ECO:0000313" key="11">
    <source>
        <dbReference type="Proteomes" id="UP001597216"/>
    </source>
</evidence>
<sequence length="379" mass="40282">MTVQDHTHVRPWRAIDRRVSRKIRVGDVEVGGDAPITVQSMTNTLTADAGATIDQIRRLEEAGADIVRVSCPDEDSTAAFSTIAKAAKVPLVADIHFHYKRGIEAAKAGAACLRINPGNIGSPARVKEVIQAARDHGCSMRIGVNAGSLEPHLLEKYGEPCPAAMVESALDHARILQDHDFHEFKISVKASDVFMTVAAYQQLAEAIDCPLHVGVTEAGGLRSGTIKSSIGMGSLLWAGIGDTIRVSLAADPVEEIKVGFDILKSLGLRHRGVNIIACPSCARQGFNVIQTVETLEQRLAHISTPMSLSIIGCVVNGPGEALLTDVGFTGGGKGAGMVYLAGKPDHKMDNDRMVDHIVELVEAKAAELEKARAGLQAAE</sequence>
<comment type="catalytic activity">
    <reaction evidence="7">
        <text>(2E)-4-hydroxy-3-methylbut-2-enyl diphosphate + oxidized [flavodoxin] + H2O + 2 H(+) = 2-C-methyl-D-erythritol 2,4-cyclic diphosphate + reduced [flavodoxin]</text>
        <dbReference type="Rhea" id="RHEA:43604"/>
        <dbReference type="Rhea" id="RHEA-COMP:10622"/>
        <dbReference type="Rhea" id="RHEA-COMP:10623"/>
        <dbReference type="ChEBI" id="CHEBI:15377"/>
        <dbReference type="ChEBI" id="CHEBI:15378"/>
        <dbReference type="ChEBI" id="CHEBI:57618"/>
        <dbReference type="ChEBI" id="CHEBI:58210"/>
        <dbReference type="ChEBI" id="CHEBI:58483"/>
        <dbReference type="ChEBI" id="CHEBI:128753"/>
        <dbReference type="EC" id="1.17.7.3"/>
    </reaction>
</comment>
<feature type="binding site" evidence="7">
    <location>
        <position position="320"/>
    </location>
    <ligand>
        <name>[4Fe-4S] cluster</name>
        <dbReference type="ChEBI" id="CHEBI:49883"/>
    </ligand>
</feature>
<dbReference type="EMBL" id="JBHTLQ010000004">
    <property type="protein sequence ID" value="MFD1189424.1"/>
    <property type="molecule type" value="Genomic_DNA"/>
</dbReference>
<keyword evidence="1 7" id="KW-0004">4Fe-4S</keyword>
<evidence type="ECO:0000259" key="9">
    <source>
        <dbReference type="Pfam" id="PF26540"/>
    </source>
</evidence>
<evidence type="ECO:0000256" key="5">
    <source>
        <dbReference type="ARBA" id="ARBA00023014"/>
    </source>
</evidence>
<dbReference type="PIRSF" id="PIRSF004640">
    <property type="entry name" value="IspG"/>
    <property type="match status" value="1"/>
</dbReference>
<feature type="binding site" evidence="7">
    <location>
        <position position="278"/>
    </location>
    <ligand>
        <name>[4Fe-4S] cluster</name>
        <dbReference type="ChEBI" id="CHEBI:49883"/>
    </ligand>
</feature>
<dbReference type="InterPro" id="IPR011005">
    <property type="entry name" value="Dihydropteroate_synth-like_sf"/>
</dbReference>
<name>A0ABW3SWX9_9CAUL</name>
<reference evidence="11" key="1">
    <citation type="journal article" date="2019" name="Int. J. Syst. Evol. Microbiol.">
        <title>The Global Catalogue of Microorganisms (GCM) 10K type strain sequencing project: providing services to taxonomists for standard genome sequencing and annotation.</title>
        <authorList>
            <consortium name="The Broad Institute Genomics Platform"/>
            <consortium name="The Broad Institute Genome Sequencing Center for Infectious Disease"/>
            <person name="Wu L."/>
            <person name="Ma J."/>
        </authorList>
    </citation>
    <scope>NUCLEOTIDE SEQUENCE [LARGE SCALE GENOMIC DNA]</scope>
    <source>
        <strain evidence="11">CCUG 55074</strain>
    </source>
</reference>
<dbReference type="InterPro" id="IPR004588">
    <property type="entry name" value="IspG_bac-typ"/>
</dbReference>
<dbReference type="Pfam" id="PF04551">
    <property type="entry name" value="GcpE"/>
    <property type="match status" value="1"/>
</dbReference>
<dbReference type="InterPro" id="IPR058578">
    <property type="entry name" value="IspG_TIM"/>
</dbReference>
<gene>
    <name evidence="7 10" type="primary">ispG</name>
    <name evidence="10" type="synonym">gcpE</name>
    <name evidence="10" type="ORF">ACFQ27_02440</name>
</gene>
<evidence type="ECO:0000256" key="1">
    <source>
        <dbReference type="ARBA" id="ARBA00022485"/>
    </source>
</evidence>
<evidence type="ECO:0000256" key="2">
    <source>
        <dbReference type="ARBA" id="ARBA00022723"/>
    </source>
</evidence>
<evidence type="ECO:0000256" key="7">
    <source>
        <dbReference type="HAMAP-Rule" id="MF_00159"/>
    </source>
</evidence>
<dbReference type="Proteomes" id="UP001597216">
    <property type="component" value="Unassembled WGS sequence"/>
</dbReference>
<comment type="function">
    <text evidence="7">Converts 2C-methyl-D-erythritol 2,4-cyclodiphosphate (ME-2,4cPP) into 1-hydroxy-2-methyl-2-(E)-butenyl 4-diphosphate.</text>
</comment>
<keyword evidence="3 7" id="KW-0560">Oxidoreductase</keyword>
<dbReference type="Pfam" id="PF26540">
    <property type="entry name" value="GcpE_C"/>
    <property type="match status" value="1"/>
</dbReference>
<comment type="cofactor">
    <cofactor evidence="7">
        <name>[4Fe-4S] cluster</name>
        <dbReference type="ChEBI" id="CHEBI:49883"/>
    </cofactor>
    <text evidence="7">Binds 1 [4Fe-4S] cluster.</text>
</comment>
<keyword evidence="4 7" id="KW-0408">Iron</keyword>
<dbReference type="InterPro" id="IPR036849">
    <property type="entry name" value="Enolase-like_C_sf"/>
</dbReference>
<evidence type="ECO:0000256" key="4">
    <source>
        <dbReference type="ARBA" id="ARBA00023004"/>
    </source>
</evidence>
<dbReference type="Gene3D" id="3.20.20.20">
    <property type="entry name" value="Dihydropteroate synthase-like"/>
    <property type="match status" value="1"/>
</dbReference>
<dbReference type="NCBIfam" id="NF001540">
    <property type="entry name" value="PRK00366.1"/>
    <property type="match status" value="1"/>
</dbReference>
<dbReference type="NCBIfam" id="TIGR00612">
    <property type="entry name" value="ispG_gcpE"/>
    <property type="match status" value="1"/>
</dbReference>
<dbReference type="PANTHER" id="PTHR30454:SF0">
    <property type="entry name" value="4-HYDROXY-3-METHYLBUT-2-EN-1-YL DIPHOSPHATE SYNTHASE (FERREDOXIN), CHLOROPLASTIC"/>
    <property type="match status" value="1"/>
</dbReference>
<dbReference type="InterPro" id="IPR045854">
    <property type="entry name" value="NO2/SO3_Rdtase_4Fe4S_sf"/>
</dbReference>
<dbReference type="RefSeq" id="WP_374345809.1">
    <property type="nucleotide sequence ID" value="NZ_JBHTLQ010000004.1"/>
</dbReference>
<dbReference type="SUPFAM" id="SSF56014">
    <property type="entry name" value="Nitrite and sulphite reductase 4Fe-4S domain-like"/>
    <property type="match status" value="1"/>
</dbReference>
<keyword evidence="11" id="KW-1185">Reference proteome</keyword>
<comment type="pathway">
    <text evidence="7">Isoprenoid biosynthesis; isopentenyl diphosphate biosynthesis via DXP pathway; isopentenyl diphosphate from 1-deoxy-D-xylulose 5-phosphate: step 5/6.</text>
</comment>
<dbReference type="SUPFAM" id="SSF51604">
    <property type="entry name" value="Enolase C-terminal domain-like"/>
    <property type="match status" value="1"/>
</dbReference>
<dbReference type="EC" id="1.17.7.3" evidence="7"/>
<dbReference type="InterPro" id="IPR016425">
    <property type="entry name" value="IspG_bac"/>
</dbReference>
<feature type="binding site" evidence="7">
    <location>
        <position position="313"/>
    </location>
    <ligand>
        <name>[4Fe-4S] cluster</name>
        <dbReference type="ChEBI" id="CHEBI:49883"/>
    </ligand>
</feature>
<dbReference type="InterPro" id="IPR058579">
    <property type="entry name" value="IspG_C"/>
</dbReference>